<protein>
    <recommendedName>
        <fullName evidence="7 20">Phosphatidate cytidylyltransferase, mitochondrial</fullName>
        <ecNumber evidence="6 20">2.7.7.41</ecNumber>
    </recommendedName>
    <alternativeName>
        <fullName evidence="18 20">CDP-diacylglycerol synthase</fullName>
    </alternativeName>
    <alternativeName>
        <fullName evidence="19 20">Mitochondrial translocator assembly and maintenance protein 41 homolog</fullName>
    </alternativeName>
</protein>
<gene>
    <name evidence="21" type="ORF">DSTB1V02_LOCUS10171</name>
</gene>
<dbReference type="PIRSF" id="PIRSF028840">
    <property type="entry name" value="Mmp37"/>
    <property type="match status" value="1"/>
</dbReference>
<evidence type="ECO:0000256" key="4">
    <source>
        <dbReference type="ARBA" id="ARBA00005189"/>
    </source>
</evidence>
<comment type="pathway">
    <text evidence="4">Lipid metabolism.</text>
</comment>
<evidence type="ECO:0000313" key="21">
    <source>
        <dbReference type="EMBL" id="CAD7250395.1"/>
    </source>
</evidence>
<dbReference type="GO" id="GO:0016024">
    <property type="term" value="P:CDP-diacylglycerol biosynthetic process"/>
    <property type="evidence" value="ECO:0007669"/>
    <property type="project" value="UniProtKB-UniRule"/>
</dbReference>
<dbReference type="Pfam" id="PF09139">
    <property type="entry name" value="Tam41_Mmp37"/>
    <property type="match status" value="1"/>
</dbReference>
<dbReference type="EC" id="2.7.7.41" evidence="6 20"/>
<keyword evidence="22" id="KW-1185">Reference proteome</keyword>
<comment type="cofactor">
    <cofactor evidence="1 20">
        <name>Mg(2+)</name>
        <dbReference type="ChEBI" id="CHEBI:18420"/>
    </cofactor>
</comment>
<evidence type="ECO:0000256" key="7">
    <source>
        <dbReference type="ARBA" id="ARBA00018337"/>
    </source>
</evidence>
<evidence type="ECO:0000256" key="18">
    <source>
        <dbReference type="ARBA" id="ARBA00029893"/>
    </source>
</evidence>
<accession>A0A7R9AAE1</accession>
<dbReference type="GO" id="GO:0005743">
    <property type="term" value="C:mitochondrial inner membrane"/>
    <property type="evidence" value="ECO:0007669"/>
    <property type="project" value="UniProtKB-SubCell"/>
</dbReference>
<comment type="pathway">
    <text evidence="3 20">Phospholipid metabolism; CDP-diacylglycerol biosynthesis; CDP-diacylglycerol from sn-glycerol 3-phosphate: step 3/3.</text>
</comment>
<evidence type="ECO:0000256" key="3">
    <source>
        <dbReference type="ARBA" id="ARBA00005119"/>
    </source>
</evidence>
<evidence type="ECO:0000256" key="9">
    <source>
        <dbReference type="ARBA" id="ARBA00022679"/>
    </source>
</evidence>
<keyword evidence="9 20" id="KW-0808">Transferase</keyword>
<evidence type="ECO:0000313" key="22">
    <source>
        <dbReference type="Proteomes" id="UP000677054"/>
    </source>
</evidence>
<evidence type="ECO:0000256" key="20">
    <source>
        <dbReference type="PIRNR" id="PIRNR028840"/>
    </source>
</evidence>
<evidence type="ECO:0000256" key="13">
    <source>
        <dbReference type="ARBA" id="ARBA00023098"/>
    </source>
</evidence>
<evidence type="ECO:0000256" key="14">
    <source>
        <dbReference type="ARBA" id="ARBA00023128"/>
    </source>
</evidence>
<evidence type="ECO:0000256" key="6">
    <source>
        <dbReference type="ARBA" id="ARBA00012487"/>
    </source>
</evidence>
<dbReference type="AlphaFoldDB" id="A0A7R9AAE1"/>
<evidence type="ECO:0000256" key="11">
    <source>
        <dbReference type="ARBA" id="ARBA00022792"/>
    </source>
</evidence>
<comment type="subcellular location">
    <subcellularLocation>
        <location evidence="2 20">Mitochondrion inner membrane</location>
        <topology evidence="2 20">Peripheral membrane protein</topology>
        <orientation evidence="2 20">Matrix side</orientation>
    </subcellularLocation>
</comment>
<keyword evidence="11 20" id="KW-0999">Mitochondrion inner membrane</keyword>
<comment type="similarity">
    <text evidence="5 20">Belongs to the TAM41 family.</text>
</comment>
<sequence>MSNSSYALHKVSRFMEVFPRKNVVAFTYGSGVFQQANRPTAEKNMVDVIIAVDNAKLWHEDNVRKNPSHYSFLKYFGSSFIETVQHAWGAKVYFNTLVRFEDMTFKYGVVTHEDLLMDLFDWDTLYLSGRLHKPVHFLYPVMDRTLTQALRLNLESAARAALIKLPAAFSEREFYHSIVGLSYGGDFRMIVGEDKNKVSNIVDGQFEDLKNLYDPIVKHFNEWMEISKGQGFQDVSSLARLHHLNLLPKTAQLELMKEITKDGRHRDIEEVLRAVAAEVDCGEVLDAALQRIVQRSSLTQSLKGILTAGAYKSMIYSHRKMKKWWASRRKKYAKTAISTQGNS</sequence>
<reference evidence="21" key="1">
    <citation type="submission" date="2020-11" db="EMBL/GenBank/DDBJ databases">
        <authorList>
            <person name="Tran Van P."/>
        </authorList>
    </citation>
    <scope>NUCLEOTIDE SEQUENCE</scope>
</reference>
<evidence type="ECO:0000256" key="16">
    <source>
        <dbReference type="ARBA" id="ARBA00023209"/>
    </source>
</evidence>
<keyword evidence="17 20" id="KW-1208">Phospholipid metabolism</keyword>
<evidence type="ECO:0000256" key="12">
    <source>
        <dbReference type="ARBA" id="ARBA00022842"/>
    </source>
</evidence>
<name>A0A7R9AAE1_9CRUS</name>
<evidence type="ECO:0000256" key="19">
    <source>
        <dbReference type="ARBA" id="ARBA00031502"/>
    </source>
</evidence>
<evidence type="ECO:0000256" key="17">
    <source>
        <dbReference type="ARBA" id="ARBA00023264"/>
    </source>
</evidence>
<keyword evidence="12 20" id="KW-0460">Magnesium</keyword>
<keyword evidence="16 20" id="KW-0594">Phospholipid biosynthesis</keyword>
<comment type="function">
    <text evidence="20">Catalyzes the conversion of phosphatidic acid (PA) to CDP-diacylglycerol (CDP-DAG), an essential intermediate in the synthesis of phosphatidylglycerol, cardiolipin and phosphatidylinositol.</text>
</comment>
<keyword evidence="15 20" id="KW-0472">Membrane</keyword>
<dbReference type="UniPathway" id="UPA00557">
    <property type="reaction ID" value="UER00614"/>
</dbReference>
<evidence type="ECO:0000256" key="10">
    <source>
        <dbReference type="ARBA" id="ARBA00022695"/>
    </source>
</evidence>
<comment type="catalytic activity">
    <reaction evidence="20">
        <text>a 1,2-diacyl-sn-glycero-3-phosphate + CTP + H(+) = a CDP-1,2-diacyl-sn-glycerol + diphosphate</text>
        <dbReference type="Rhea" id="RHEA:16229"/>
        <dbReference type="ChEBI" id="CHEBI:15378"/>
        <dbReference type="ChEBI" id="CHEBI:33019"/>
        <dbReference type="ChEBI" id="CHEBI:37563"/>
        <dbReference type="ChEBI" id="CHEBI:58332"/>
        <dbReference type="ChEBI" id="CHEBI:58608"/>
        <dbReference type="EC" id="2.7.7.41"/>
    </reaction>
</comment>
<dbReference type="OrthoDB" id="341477at2759"/>
<evidence type="ECO:0000256" key="1">
    <source>
        <dbReference type="ARBA" id="ARBA00001946"/>
    </source>
</evidence>
<dbReference type="EMBL" id="CAJPEV010002830">
    <property type="protein sequence ID" value="CAG0898168.1"/>
    <property type="molecule type" value="Genomic_DNA"/>
</dbReference>
<dbReference type="PANTHER" id="PTHR13619">
    <property type="entry name" value="PHOSPHATIDATE CYTIDYLYLTRANSFERASE, MITOCHONDRIAL"/>
    <property type="match status" value="1"/>
</dbReference>
<evidence type="ECO:0000256" key="2">
    <source>
        <dbReference type="ARBA" id="ARBA00004443"/>
    </source>
</evidence>
<keyword evidence="14 20" id="KW-0496">Mitochondrion</keyword>
<proteinExistence type="inferred from homology"/>
<keyword evidence="10 20" id="KW-0548">Nucleotidyltransferase</keyword>
<keyword evidence="13 20" id="KW-0443">Lipid metabolism</keyword>
<evidence type="ECO:0000256" key="8">
    <source>
        <dbReference type="ARBA" id="ARBA00022516"/>
    </source>
</evidence>
<dbReference type="EMBL" id="LR902347">
    <property type="protein sequence ID" value="CAD7250395.1"/>
    <property type="molecule type" value="Genomic_DNA"/>
</dbReference>
<evidence type="ECO:0000256" key="5">
    <source>
        <dbReference type="ARBA" id="ARBA00005458"/>
    </source>
</evidence>
<dbReference type="PANTHER" id="PTHR13619:SF0">
    <property type="entry name" value="PHOSPHATIDATE CYTIDYLYLTRANSFERASE, MITOCHONDRIAL"/>
    <property type="match status" value="1"/>
</dbReference>
<dbReference type="Proteomes" id="UP000677054">
    <property type="component" value="Unassembled WGS sequence"/>
</dbReference>
<dbReference type="GO" id="GO:0032049">
    <property type="term" value="P:cardiolipin biosynthetic process"/>
    <property type="evidence" value="ECO:0007669"/>
    <property type="project" value="UniProtKB-UniRule"/>
</dbReference>
<organism evidence="21">
    <name type="scientific">Darwinula stevensoni</name>
    <dbReference type="NCBI Taxonomy" id="69355"/>
    <lineage>
        <taxon>Eukaryota</taxon>
        <taxon>Metazoa</taxon>
        <taxon>Ecdysozoa</taxon>
        <taxon>Arthropoda</taxon>
        <taxon>Crustacea</taxon>
        <taxon>Oligostraca</taxon>
        <taxon>Ostracoda</taxon>
        <taxon>Podocopa</taxon>
        <taxon>Podocopida</taxon>
        <taxon>Darwinulocopina</taxon>
        <taxon>Darwinuloidea</taxon>
        <taxon>Darwinulidae</taxon>
        <taxon>Darwinula</taxon>
    </lineage>
</organism>
<keyword evidence="8 20" id="KW-0444">Lipid biosynthesis</keyword>
<dbReference type="GO" id="GO:0004605">
    <property type="term" value="F:phosphatidate cytidylyltransferase activity"/>
    <property type="evidence" value="ECO:0007669"/>
    <property type="project" value="UniProtKB-UniRule"/>
</dbReference>
<evidence type="ECO:0000256" key="15">
    <source>
        <dbReference type="ARBA" id="ARBA00023136"/>
    </source>
</evidence>
<dbReference type="InterPro" id="IPR015222">
    <property type="entry name" value="Tam41"/>
</dbReference>